<evidence type="ECO:0000313" key="2">
    <source>
        <dbReference type="EMBL" id="OGZ69866.1"/>
    </source>
</evidence>
<feature type="domain" description="VOC" evidence="1">
    <location>
        <begin position="8"/>
        <end position="118"/>
    </location>
</feature>
<dbReference type="EMBL" id="MHOT01000001">
    <property type="protein sequence ID" value="OGZ69866.1"/>
    <property type="molecule type" value="Genomic_DNA"/>
</dbReference>
<gene>
    <name evidence="2" type="ORF">A3D44_03130</name>
</gene>
<dbReference type="Proteomes" id="UP000178820">
    <property type="component" value="Unassembled WGS sequence"/>
</dbReference>
<dbReference type="InterPro" id="IPR052164">
    <property type="entry name" value="Anthracycline_SecMetBiosynth"/>
</dbReference>
<dbReference type="PANTHER" id="PTHR33993">
    <property type="entry name" value="GLYOXALASE-RELATED"/>
    <property type="match status" value="1"/>
</dbReference>
<dbReference type="Gene3D" id="3.10.180.10">
    <property type="entry name" value="2,3-Dihydroxybiphenyl 1,2-Dioxygenase, domain 1"/>
    <property type="match status" value="1"/>
</dbReference>
<evidence type="ECO:0000259" key="1">
    <source>
        <dbReference type="PROSITE" id="PS51819"/>
    </source>
</evidence>
<dbReference type="AlphaFoldDB" id="A0A1G2I4Y1"/>
<accession>A0A1G2I4Y1</accession>
<dbReference type="InterPro" id="IPR037523">
    <property type="entry name" value="VOC_core"/>
</dbReference>
<protein>
    <submittedName>
        <fullName evidence="2">Glyoxalase</fullName>
    </submittedName>
</protein>
<evidence type="ECO:0000313" key="3">
    <source>
        <dbReference type="Proteomes" id="UP000178820"/>
    </source>
</evidence>
<dbReference type="SUPFAM" id="SSF54593">
    <property type="entry name" value="Glyoxalase/Bleomycin resistance protein/Dihydroxybiphenyl dioxygenase"/>
    <property type="match status" value="1"/>
</dbReference>
<organism evidence="2 3">
    <name type="scientific">Candidatus Staskawiczbacteria bacterium RIFCSPHIGHO2_02_FULL_42_22</name>
    <dbReference type="NCBI Taxonomy" id="1802207"/>
    <lineage>
        <taxon>Bacteria</taxon>
        <taxon>Candidatus Staskawicziibacteriota</taxon>
    </lineage>
</organism>
<name>A0A1G2I4Y1_9BACT</name>
<comment type="caution">
    <text evidence="2">The sequence shown here is derived from an EMBL/GenBank/DDBJ whole genome shotgun (WGS) entry which is preliminary data.</text>
</comment>
<dbReference type="Pfam" id="PF12681">
    <property type="entry name" value="Glyoxalase_2"/>
    <property type="match status" value="1"/>
</dbReference>
<proteinExistence type="predicted"/>
<reference evidence="2 3" key="1">
    <citation type="journal article" date="2016" name="Nat. Commun.">
        <title>Thousands of microbial genomes shed light on interconnected biogeochemical processes in an aquifer system.</title>
        <authorList>
            <person name="Anantharaman K."/>
            <person name="Brown C.T."/>
            <person name="Hug L.A."/>
            <person name="Sharon I."/>
            <person name="Castelle C.J."/>
            <person name="Probst A.J."/>
            <person name="Thomas B.C."/>
            <person name="Singh A."/>
            <person name="Wilkins M.J."/>
            <person name="Karaoz U."/>
            <person name="Brodie E.L."/>
            <person name="Williams K.H."/>
            <person name="Hubbard S.S."/>
            <person name="Banfield J.F."/>
        </authorList>
    </citation>
    <scope>NUCLEOTIDE SEQUENCE [LARGE SCALE GENOMIC DNA]</scope>
</reference>
<dbReference type="InterPro" id="IPR029068">
    <property type="entry name" value="Glyas_Bleomycin-R_OHBP_Dase"/>
</dbReference>
<dbReference type="PROSITE" id="PS51819">
    <property type="entry name" value="VOC"/>
    <property type="match status" value="1"/>
</dbReference>
<sequence length="119" mass="13939">MKINTVKKIYAVWVYVKDLAESRKFYEDVIGLKFKLQDGDWIEFDLGQTSFGLLQRRKGDSFESQKTRVMFEVGNIEAAENILRDYGIKIIGDLRSESYGKLLTFEDINGHWLEFFEPT</sequence>
<dbReference type="STRING" id="1802207.A3D44_03130"/>
<dbReference type="InterPro" id="IPR025870">
    <property type="entry name" value="Glyoxalase-like_dom"/>
</dbReference>